<keyword evidence="4" id="KW-1185">Reference proteome</keyword>
<comment type="caution">
    <text evidence="3">The sequence shown here is derived from an EMBL/GenBank/DDBJ whole genome shotgun (WGS) entry which is preliminary data.</text>
</comment>
<evidence type="ECO:0000313" key="3">
    <source>
        <dbReference type="EMBL" id="KAL3667128.1"/>
    </source>
</evidence>
<evidence type="ECO:0000256" key="1">
    <source>
        <dbReference type="ARBA" id="ARBA00022737"/>
    </source>
</evidence>
<organism evidence="3 4">
    <name type="scientific">Phytophthora oleae</name>
    <dbReference type="NCBI Taxonomy" id="2107226"/>
    <lineage>
        <taxon>Eukaryota</taxon>
        <taxon>Sar</taxon>
        <taxon>Stramenopiles</taxon>
        <taxon>Oomycota</taxon>
        <taxon>Peronosporomycetes</taxon>
        <taxon>Peronosporales</taxon>
        <taxon>Peronosporaceae</taxon>
        <taxon>Phytophthora</taxon>
    </lineage>
</organism>
<dbReference type="Proteomes" id="UP001632037">
    <property type="component" value="Unassembled WGS sequence"/>
</dbReference>
<dbReference type="PANTHER" id="PTHR46917:SF1">
    <property type="entry name" value="MORN REPEAT-CONTAINING PROTEIN 2"/>
    <property type="match status" value="1"/>
</dbReference>
<keyword evidence="1" id="KW-0677">Repeat</keyword>
<dbReference type="AlphaFoldDB" id="A0ABD3FJN8"/>
<dbReference type="PANTHER" id="PTHR46917">
    <property type="entry name" value="MORN REPEAT-CONTAINING PROTEIN 2"/>
    <property type="match status" value="1"/>
</dbReference>
<name>A0ABD3FJN8_9STRA</name>
<dbReference type="SMART" id="SM00698">
    <property type="entry name" value="MORN"/>
    <property type="match status" value="3"/>
</dbReference>
<evidence type="ECO:0000256" key="2">
    <source>
        <dbReference type="SAM" id="MobiDB-lite"/>
    </source>
</evidence>
<dbReference type="SUPFAM" id="SSF82185">
    <property type="entry name" value="Histone H3 K4-specific methyltransferase SET7/9 N-terminal domain"/>
    <property type="match status" value="1"/>
</dbReference>
<dbReference type="Pfam" id="PF02493">
    <property type="entry name" value="MORN"/>
    <property type="match status" value="3"/>
</dbReference>
<reference evidence="3 4" key="1">
    <citation type="submission" date="2024-09" db="EMBL/GenBank/DDBJ databases">
        <title>Genome sequencing and assembly of Phytophthora oleae, isolate VK10A, causative agent of rot of olive drupes.</title>
        <authorList>
            <person name="Conti Taguali S."/>
            <person name="Riolo M."/>
            <person name="La Spada F."/>
            <person name="Cacciola S.O."/>
            <person name="Dionisio G."/>
        </authorList>
    </citation>
    <scope>NUCLEOTIDE SEQUENCE [LARGE SCALE GENOMIC DNA]</scope>
    <source>
        <strain evidence="3 4">VK10A</strain>
    </source>
</reference>
<feature type="region of interest" description="Disordered" evidence="2">
    <location>
        <begin position="28"/>
        <end position="48"/>
    </location>
</feature>
<dbReference type="InterPro" id="IPR003409">
    <property type="entry name" value="MORN"/>
</dbReference>
<proteinExistence type="predicted"/>
<sequence length="170" mass="18606">MVAKPKASIAGQGDAKAAAAAVAALAATARTEEEPMEEDEETVKTGTFSFSDGSKYKGEYCVVGGKVIRQGHGSFWTGAEKYDGEWLRDQMHGKGVYAFATGANYDGGFQANNFHGVGSYRWTDGARYDGGWHFNRMHGDGLYVDKDGVEWQGRFVNGKYDNGRIFHTLR</sequence>
<dbReference type="Gene3D" id="2.20.110.10">
    <property type="entry name" value="Histone H3 K4-specific methyltransferase SET7/9 N-terminal domain"/>
    <property type="match status" value="2"/>
</dbReference>
<evidence type="ECO:0000313" key="4">
    <source>
        <dbReference type="Proteomes" id="UP001632037"/>
    </source>
</evidence>
<dbReference type="InterPro" id="IPR052849">
    <property type="entry name" value="MORN_repeat_protein"/>
</dbReference>
<accession>A0ABD3FJN8</accession>
<gene>
    <name evidence="3" type="ORF">V7S43_008068</name>
</gene>
<protein>
    <submittedName>
        <fullName evidence="3">Uncharacterized protein</fullName>
    </submittedName>
</protein>
<dbReference type="EMBL" id="JBIMZQ010000015">
    <property type="protein sequence ID" value="KAL3667128.1"/>
    <property type="molecule type" value="Genomic_DNA"/>
</dbReference>